<feature type="compositionally biased region" description="Low complexity" evidence="5">
    <location>
        <begin position="193"/>
        <end position="212"/>
    </location>
</feature>
<evidence type="ECO:0000256" key="4">
    <source>
        <dbReference type="ARBA" id="ARBA00022729"/>
    </source>
</evidence>
<evidence type="ECO:0000259" key="7">
    <source>
        <dbReference type="Pfam" id="PF01497"/>
    </source>
</evidence>
<dbReference type="PROSITE" id="PS51318">
    <property type="entry name" value="TAT"/>
    <property type="match status" value="1"/>
</dbReference>
<dbReference type="PANTHER" id="PTHR30532:SF24">
    <property type="entry name" value="FERRIC ENTEROBACTIN-BINDING PERIPLASMIC PROTEIN FEPB"/>
    <property type="match status" value="1"/>
</dbReference>
<dbReference type="EMBL" id="PDJK01000001">
    <property type="protein sequence ID" value="PFG56891.1"/>
    <property type="molecule type" value="Genomic_DNA"/>
</dbReference>
<evidence type="ECO:0000256" key="6">
    <source>
        <dbReference type="SAM" id="SignalP"/>
    </source>
</evidence>
<keyword evidence="3" id="KW-0813">Transport</keyword>
<comment type="caution">
    <text evidence="8">The sequence shown here is derived from an EMBL/GenBank/DDBJ whole genome shotgun (WGS) entry which is preliminary data.</text>
</comment>
<feature type="domain" description="Fe/B12 periplasmic-binding" evidence="7">
    <location>
        <begin position="105"/>
        <end position="182"/>
    </location>
</feature>
<dbReference type="AlphaFoldDB" id="A0A2A9G1W3"/>
<feature type="compositionally biased region" description="Low complexity" evidence="5">
    <location>
        <begin position="250"/>
        <end position="269"/>
    </location>
</feature>
<proteinExistence type="inferred from homology"/>
<comment type="subcellular location">
    <subcellularLocation>
        <location evidence="1">Cell envelope</location>
    </subcellularLocation>
</comment>
<feature type="chain" id="PRO_5038960519" evidence="6">
    <location>
        <begin position="21"/>
        <end position="307"/>
    </location>
</feature>
<feature type="compositionally biased region" description="Basic residues" evidence="5">
    <location>
        <begin position="270"/>
        <end position="279"/>
    </location>
</feature>
<evidence type="ECO:0000313" key="8">
    <source>
        <dbReference type="EMBL" id="PFG56891.1"/>
    </source>
</evidence>
<evidence type="ECO:0000256" key="5">
    <source>
        <dbReference type="SAM" id="MobiDB-lite"/>
    </source>
</evidence>
<evidence type="ECO:0000313" key="9">
    <source>
        <dbReference type="Proteomes" id="UP000243542"/>
    </source>
</evidence>
<dbReference type="PROSITE" id="PS51257">
    <property type="entry name" value="PROKAR_LIPOPROTEIN"/>
    <property type="match status" value="1"/>
</dbReference>
<dbReference type="Gene3D" id="3.40.50.1980">
    <property type="entry name" value="Nitrogenase molybdenum iron protein domain"/>
    <property type="match status" value="1"/>
</dbReference>
<accession>A0A2A9G1W3</accession>
<evidence type="ECO:0000256" key="1">
    <source>
        <dbReference type="ARBA" id="ARBA00004196"/>
    </source>
</evidence>
<dbReference type="SUPFAM" id="SSF53807">
    <property type="entry name" value="Helical backbone' metal receptor"/>
    <property type="match status" value="1"/>
</dbReference>
<gene>
    <name evidence="8" type="ORF">ATK36_0426</name>
</gene>
<feature type="signal peptide" evidence="6">
    <location>
        <begin position="1"/>
        <end position="20"/>
    </location>
</feature>
<evidence type="ECO:0000256" key="3">
    <source>
        <dbReference type="ARBA" id="ARBA00022448"/>
    </source>
</evidence>
<dbReference type="GO" id="GO:0030288">
    <property type="term" value="C:outer membrane-bounded periplasmic space"/>
    <property type="evidence" value="ECO:0007669"/>
    <property type="project" value="TreeGrafter"/>
</dbReference>
<name>A0A2A9G1W3_9PSEU</name>
<feature type="region of interest" description="Disordered" evidence="5">
    <location>
        <begin position="147"/>
        <end position="288"/>
    </location>
</feature>
<protein>
    <submittedName>
        <fullName evidence="8">Substrate-binding family protein</fullName>
    </submittedName>
</protein>
<organism evidence="8 9">
    <name type="scientific">Amycolatopsis sulphurea</name>
    <dbReference type="NCBI Taxonomy" id="76022"/>
    <lineage>
        <taxon>Bacteria</taxon>
        <taxon>Bacillati</taxon>
        <taxon>Actinomycetota</taxon>
        <taxon>Actinomycetes</taxon>
        <taxon>Pseudonocardiales</taxon>
        <taxon>Pseudonocardiaceae</taxon>
        <taxon>Amycolatopsis</taxon>
    </lineage>
</organism>
<dbReference type="InterPro" id="IPR006311">
    <property type="entry name" value="TAT_signal"/>
</dbReference>
<dbReference type="InterPro" id="IPR002491">
    <property type="entry name" value="ABC_transptr_periplasmic_BD"/>
</dbReference>
<comment type="similarity">
    <text evidence="2">Belongs to the bacterial solute-binding protein 8 family.</text>
</comment>
<reference evidence="8 9" key="1">
    <citation type="submission" date="2017-10" db="EMBL/GenBank/DDBJ databases">
        <title>Sequencing the genomes of 1000 actinobacteria strains.</title>
        <authorList>
            <person name="Klenk H.-P."/>
        </authorList>
    </citation>
    <scope>NUCLEOTIDE SEQUENCE [LARGE SCALE GENOMIC DNA]</scope>
    <source>
        <strain evidence="8 9">DSM 46092</strain>
    </source>
</reference>
<dbReference type="Proteomes" id="UP000243542">
    <property type="component" value="Unassembled WGS sequence"/>
</dbReference>
<sequence length="307" mass="32205">MSLSRRGFLFGSAGASLVLAGCGTGGAAPAEQAAPGFPMTVPGQLGDTTVTARPRRVVAAGYLRDTDLALALGAELVLSVRNQSFAKGLAAWAEPGSGVETAYVADGGLPIEKIAAAKPDLILASDDYDLKTDLPKLGRIAPTLGFRNGAGKDGWPQMTERAGDVLGKPARAAELVKQVQDTRSTASARRIRGSPGRRSPSARSRPTASTPSTAPPTPPPRSSPSSASRCPRRSPRCPRPAPRAARRSRPNNSACSTQMCSSSATTARPRAPRSRRTRCSKPFPPSSAARMCRLNRMSPSRWPSHLC</sequence>
<keyword evidence="4 6" id="KW-0732">Signal</keyword>
<dbReference type="GO" id="GO:1901678">
    <property type="term" value="P:iron coordination entity transport"/>
    <property type="evidence" value="ECO:0007669"/>
    <property type="project" value="UniProtKB-ARBA"/>
</dbReference>
<dbReference type="InterPro" id="IPR051313">
    <property type="entry name" value="Bact_iron-sidero_bind"/>
</dbReference>
<keyword evidence="9" id="KW-1185">Reference proteome</keyword>
<dbReference type="Pfam" id="PF01497">
    <property type="entry name" value="Peripla_BP_2"/>
    <property type="match status" value="1"/>
</dbReference>
<evidence type="ECO:0000256" key="2">
    <source>
        <dbReference type="ARBA" id="ARBA00008814"/>
    </source>
</evidence>
<feature type="compositionally biased region" description="Pro residues" evidence="5">
    <location>
        <begin position="213"/>
        <end position="222"/>
    </location>
</feature>
<dbReference type="PANTHER" id="PTHR30532">
    <property type="entry name" value="IRON III DICITRATE-BINDING PERIPLASMIC PROTEIN"/>
    <property type="match status" value="1"/>
</dbReference>